<evidence type="ECO:0000256" key="1">
    <source>
        <dbReference type="SAM" id="MobiDB-lite"/>
    </source>
</evidence>
<sequence>MSSDSNLNPPASENSRRKRHQYPPQNSGKPTLIILAGLQSEIAEQARIL</sequence>
<evidence type="ECO:0000313" key="2">
    <source>
        <dbReference type="EMBL" id="CAI2380034.1"/>
    </source>
</evidence>
<name>A0AAD1XWA2_EUPCR</name>
<feature type="compositionally biased region" description="Polar residues" evidence="1">
    <location>
        <begin position="1"/>
        <end position="13"/>
    </location>
</feature>
<comment type="caution">
    <text evidence="2">The sequence shown here is derived from an EMBL/GenBank/DDBJ whole genome shotgun (WGS) entry which is preliminary data.</text>
</comment>
<protein>
    <submittedName>
        <fullName evidence="2">Uncharacterized protein</fullName>
    </submittedName>
</protein>
<dbReference type="Proteomes" id="UP001295684">
    <property type="component" value="Unassembled WGS sequence"/>
</dbReference>
<dbReference type="EMBL" id="CAMPGE010021940">
    <property type="protein sequence ID" value="CAI2380034.1"/>
    <property type="molecule type" value="Genomic_DNA"/>
</dbReference>
<accession>A0AAD1XWA2</accession>
<feature type="region of interest" description="Disordered" evidence="1">
    <location>
        <begin position="1"/>
        <end position="30"/>
    </location>
</feature>
<evidence type="ECO:0000313" key="3">
    <source>
        <dbReference type="Proteomes" id="UP001295684"/>
    </source>
</evidence>
<organism evidence="2 3">
    <name type="scientific">Euplotes crassus</name>
    <dbReference type="NCBI Taxonomy" id="5936"/>
    <lineage>
        <taxon>Eukaryota</taxon>
        <taxon>Sar</taxon>
        <taxon>Alveolata</taxon>
        <taxon>Ciliophora</taxon>
        <taxon>Intramacronucleata</taxon>
        <taxon>Spirotrichea</taxon>
        <taxon>Hypotrichia</taxon>
        <taxon>Euplotida</taxon>
        <taxon>Euplotidae</taxon>
        <taxon>Moneuplotes</taxon>
    </lineage>
</organism>
<keyword evidence="3" id="KW-1185">Reference proteome</keyword>
<gene>
    <name evidence="2" type="ORF">ECRASSUSDP1_LOCUS21460</name>
</gene>
<dbReference type="AlphaFoldDB" id="A0AAD1XWA2"/>
<proteinExistence type="predicted"/>
<reference evidence="2" key="1">
    <citation type="submission" date="2023-07" db="EMBL/GenBank/DDBJ databases">
        <authorList>
            <consortium name="AG Swart"/>
            <person name="Singh M."/>
            <person name="Singh A."/>
            <person name="Seah K."/>
            <person name="Emmerich C."/>
        </authorList>
    </citation>
    <scope>NUCLEOTIDE SEQUENCE</scope>
    <source>
        <strain evidence="2">DP1</strain>
    </source>
</reference>